<dbReference type="EMBL" id="JAIBOA010000039">
    <property type="protein sequence ID" value="MBW8487670.1"/>
    <property type="molecule type" value="Genomic_DNA"/>
</dbReference>
<accession>A0ABS7G4L3</accession>
<dbReference type="InterPro" id="IPR011335">
    <property type="entry name" value="Restrct_endonuc-II-like"/>
</dbReference>
<dbReference type="Proteomes" id="UP000774570">
    <property type="component" value="Unassembled WGS sequence"/>
</dbReference>
<dbReference type="InterPro" id="IPR011856">
    <property type="entry name" value="tRNA_endonuc-like_dom_sf"/>
</dbReference>
<dbReference type="InterPro" id="IPR007560">
    <property type="entry name" value="Restrct_endonuc_IV_Mrr"/>
</dbReference>
<keyword evidence="2" id="KW-0255">Endonuclease</keyword>
<proteinExistence type="predicted"/>
<dbReference type="GO" id="GO:0004519">
    <property type="term" value="F:endonuclease activity"/>
    <property type="evidence" value="ECO:0007669"/>
    <property type="project" value="UniProtKB-KW"/>
</dbReference>
<reference evidence="2 3" key="1">
    <citation type="submission" date="2021-07" db="EMBL/GenBank/DDBJ databases">
        <title>Actinomadura sp. PM05-2 isolated from lichen.</title>
        <authorList>
            <person name="Somphong A."/>
            <person name="Phongsopitanun W."/>
            <person name="Tanasupawat S."/>
            <person name="Peongsungnone V."/>
        </authorList>
    </citation>
    <scope>NUCLEOTIDE SEQUENCE [LARGE SCALE GENOMIC DNA]</scope>
    <source>
        <strain evidence="2 3">PM05-2</strain>
    </source>
</reference>
<gene>
    <name evidence="2" type="ORF">K1Y72_35325</name>
</gene>
<comment type="caution">
    <text evidence="2">The sequence shown here is derived from an EMBL/GenBank/DDBJ whole genome shotgun (WGS) entry which is preliminary data.</text>
</comment>
<name>A0ABS7G4L3_9ACTN</name>
<sequence>MSEYREYENGVADVLSFIFGEHAKVERNVMLPTRSGSRRRQIDVFAHISLFGVMPLKMIVDCKHHKSKTDVKVVDNFIGLVDDVGADVGILMTSSGGGAGALGRAADSRGIEVATLTIDELRSWSPMGTMDWEIRIDPSHVENATKKLRHAGFRVSAKEERDTRKIILHLLRHDGTPNPSGEVQADYRAKIDKTLAKINVTYESVSNGITIGGGTPAHRPLEVTMGGLPIGLKVIAATEAEAASQLDSLTSMGLPREALDVIRPEGWPLPGLFGLPGLPLEWLKGGAAH</sequence>
<dbReference type="RefSeq" id="WP_220170907.1">
    <property type="nucleotide sequence ID" value="NZ_JAIBOA010000039.1"/>
</dbReference>
<feature type="domain" description="Restriction endonuclease type IV Mrr" evidence="1">
    <location>
        <begin position="36"/>
        <end position="123"/>
    </location>
</feature>
<evidence type="ECO:0000313" key="3">
    <source>
        <dbReference type="Proteomes" id="UP000774570"/>
    </source>
</evidence>
<evidence type="ECO:0000313" key="2">
    <source>
        <dbReference type="EMBL" id="MBW8487670.1"/>
    </source>
</evidence>
<keyword evidence="2" id="KW-0378">Hydrolase</keyword>
<dbReference type="SUPFAM" id="SSF52980">
    <property type="entry name" value="Restriction endonuclease-like"/>
    <property type="match status" value="1"/>
</dbReference>
<evidence type="ECO:0000259" key="1">
    <source>
        <dbReference type="Pfam" id="PF04471"/>
    </source>
</evidence>
<keyword evidence="2" id="KW-0540">Nuclease</keyword>
<dbReference type="Pfam" id="PF04471">
    <property type="entry name" value="Mrr_cat"/>
    <property type="match status" value="1"/>
</dbReference>
<dbReference type="Gene3D" id="3.40.1350.10">
    <property type="match status" value="1"/>
</dbReference>
<protein>
    <submittedName>
        <fullName evidence="2">Restriction endonuclease</fullName>
    </submittedName>
</protein>
<keyword evidence="3" id="KW-1185">Reference proteome</keyword>
<organism evidence="2 3">
    <name type="scientific">Actinomadura parmotrematis</name>
    <dbReference type="NCBI Taxonomy" id="2864039"/>
    <lineage>
        <taxon>Bacteria</taxon>
        <taxon>Bacillati</taxon>
        <taxon>Actinomycetota</taxon>
        <taxon>Actinomycetes</taxon>
        <taxon>Streptosporangiales</taxon>
        <taxon>Thermomonosporaceae</taxon>
        <taxon>Actinomadura</taxon>
    </lineage>
</organism>